<dbReference type="SMART" id="SM00635">
    <property type="entry name" value="BID_2"/>
    <property type="match status" value="2"/>
</dbReference>
<accession>A0A852S1I5</accession>
<dbReference type="EMBL" id="JACCBF010000001">
    <property type="protein sequence ID" value="NYD32692.1"/>
    <property type="molecule type" value="Genomic_DNA"/>
</dbReference>
<evidence type="ECO:0000259" key="1">
    <source>
        <dbReference type="SMART" id="SM00635"/>
    </source>
</evidence>
<keyword evidence="3" id="KW-1185">Reference proteome</keyword>
<feature type="domain" description="BIG2" evidence="1">
    <location>
        <begin position="38"/>
        <end position="116"/>
    </location>
</feature>
<dbReference type="AlphaFoldDB" id="A0A852S1I5"/>
<sequence>MSTTAREAYRRALVLAVVTACVLMLGLLDPMRSDAAVPTASIQGDPHPQLAAGASLNLAATLSGDPTSVVWKTSAPGVVKVTGNPTGATITALSEGVATISVEASTDEGTATAAVTVSVTDPAFAVIPTAYIKSATPKLLDADAAAPADGTAASGVGVGLQAMSRSYFWTTGGYWVPQSAVRIPATKITVRPDTVTVKAKRTTTLTATVEPELANEPIEWSSSKPVVARVDGDGRTAVVRGRQAGKTKITVTESGHQATATVTVIATVRGIPKRKPGKMKAKFSPGNLMWQQLPDGTRGYFRSTPPGGPGGEFEDDIRGRLPRYNWDDKCDGKSQYYTLQDYPRPRRDWRMTRDYARMYCGKAMPTSARPFTESGFGLRHLLVRKTTGSNAGKSHGDEFAHYAVFEGVYWDTMAHWLIGKTISKPWVITDQNYYNLKRAYRYCYEAIYRYKFLGKDTQEMSVVVLLGMTGVRIMTAFTHERDYQYCDGYALP</sequence>
<name>A0A852S1I5_9ACTN</name>
<protein>
    <recommendedName>
        <fullName evidence="1">BIG2 domain-containing protein</fullName>
    </recommendedName>
</protein>
<dbReference type="RefSeq" id="WP_179728837.1">
    <property type="nucleotide sequence ID" value="NZ_BAABEF010000001.1"/>
</dbReference>
<dbReference type="InterPro" id="IPR003343">
    <property type="entry name" value="Big_2"/>
</dbReference>
<dbReference type="Pfam" id="PF02368">
    <property type="entry name" value="Big_2"/>
    <property type="match status" value="1"/>
</dbReference>
<evidence type="ECO:0000313" key="2">
    <source>
        <dbReference type="EMBL" id="NYD32692.1"/>
    </source>
</evidence>
<organism evidence="2 3">
    <name type="scientific">Nocardioides kongjuensis</name>
    <dbReference type="NCBI Taxonomy" id="349522"/>
    <lineage>
        <taxon>Bacteria</taxon>
        <taxon>Bacillati</taxon>
        <taxon>Actinomycetota</taxon>
        <taxon>Actinomycetes</taxon>
        <taxon>Propionibacteriales</taxon>
        <taxon>Nocardioidaceae</taxon>
        <taxon>Nocardioides</taxon>
    </lineage>
</organism>
<dbReference type="Proteomes" id="UP000582231">
    <property type="component" value="Unassembled WGS sequence"/>
</dbReference>
<gene>
    <name evidence="2" type="ORF">BJ958_004238</name>
</gene>
<comment type="caution">
    <text evidence="2">The sequence shown here is derived from an EMBL/GenBank/DDBJ whole genome shotgun (WGS) entry which is preliminary data.</text>
</comment>
<reference evidence="2 3" key="1">
    <citation type="submission" date="2020-07" db="EMBL/GenBank/DDBJ databases">
        <title>Sequencing the genomes of 1000 actinobacteria strains.</title>
        <authorList>
            <person name="Klenk H.-P."/>
        </authorList>
    </citation>
    <scope>NUCLEOTIDE SEQUENCE [LARGE SCALE GENOMIC DNA]</scope>
    <source>
        <strain evidence="2 3">DSM 19082</strain>
    </source>
</reference>
<feature type="domain" description="BIG2" evidence="1">
    <location>
        <begin position="184"/>
        <end position="263"/>
    </location>
</feature>
<dbReference type="Gene3D" id="2.60.40.1080">
    <property type="match status" value="2"/>
</dbReference>
<dbReference type="InterPro" id="IPR008964">
    <property type="entry name" value="Invasin/intimin_cell_adhesion"/>
</dbReference>
<evidence type="ECO:0000313" key="3">
    <source>
        <dbReference type="Proteomes" id="UP000582231"/>
    </source>
</evidence>
<proteinExistence type="predicted"/>
<dbReference type="SUPFAM" id="SSF49373">
    <property type="entry name" value="Invasin/intimin cell-adhesion fragments"/>
    <property type="match status" value="2"/>
</dbReference>